<organism evidence="1 2">
    <name type="scientific">Caligus rogercresseyi</name>
    <name type="common">Sea louse</name>
    <dbReference type="NCBI Taxonomy" id="217165"/>
    <lineage>
        <taxon>Eukaryota</taxon>
        <taxon>Metazoa</taxon>
        <taxon>Ecdysozoa</taxon>
        <taxon>Arthropoda</taxon>
        <taxon>Crustacea</taxon>
        <taxon>Multicrustacea</taxon>
        <taxon>Hexanauplia</taxon>
        <taxon>Copepoda</taxon>
        <taxon>Siphonostomatoida</taxon>
        <taxon>Caligidae</taxon>
        <taxon>Caligus</taxon>
    </lineage>
</organism>
<keyword evidence="2" id="KW-1185">Reference proteome</keyword>
<protein>
    <submittedName>
        <fullName evidence="1">Uncharacterized protein</fullName>
    </submittedName>
</protein>
<evidence type="ECO:0000313" key="2">
    <source>
        <dbReference type="Proteomes" id="UP000595437"/>
    </source>
</evidence>
<sequence length="51" mass="5743">SVIATQRSGSVNRQNMRYWSDTNPQKLHQKPLHSPKVTVWRAISSNGIIGP</sequence>
<dbReference type="OrthoDB" id="6373321at2759"/>
<dbReference type="Proteomes" id="UP000595437">
    <property type="component" value="Chromosome 19"/>
</dbReference>
<gene>
    <name evidence="1" type="ORF">FKW44_024168</name>
</gene>
<reference evidence="2" key="1">
    <citation type="submission" date="2021-01" db="EMBL/GenBank/DDBJ databases">
        <title>Caligus Genome Assembly.</title>
        <authorList>
            <person name="Gallardo-Escarate C."/>
        </authorList>
    </citation>
    <scope>NUCLEOTIDE SEQUENCE [LARGE SCALE GENOMIC DNA]</scope>
</reference>
<dbReference type="EMBL" id="CP045908">
    <property type="protein sequence ID" value="QQP32967.1"/>
    <property type="molecule type" value="Genomic_DNA"/>
</dbReference>
<proteinExistence type="predicted"/>
<name>A0A7T8GMW6_CALRO</name>
<evidence type="ECO:0000313" key="1">
    <source>
        <dbReference type="EMBL" id="QQP32967.1"/>
    </source>
</evidence>
<accession>A0A7T8GMW6</accession>
<feature type="non-terminal residue" evidence="1">
    <location>
        <position position="1"/>
    </location>
</feature>
<dbReference type="AlphaFoldDB" id="A0A7T8GMW6"/>
<feature type="non-terminal residue" evidence="1">
    <location>
        <position position="51"/>
    </location>
</feature>